<reference evidence="3" key="1">
    <citation type="submission" date="2020-07" db="EMBL/GenBank/DDBJ databases">
        <authorList>
            <person name="Nieuwenhuis M."/>
            <person name="Van De Peppel L.J.J."/>
        </authorList>
    </citation>
    <scope>NUCLEOTIDE SEQUENCE</scope>
    <source>
        <strain evidence="3">AP01</strain>
        <tissue evidence="3">Mycelium</tissue>
    </source>
</reference>
<dbReference type="InterPro" id="IPR014743">
    <property type="entry name" value="Cl-channel_core"/>
</dbReference>
<dbReference type="Gene3D" id="1.10.3080.10">
    <property type="entry name" value="Clc chloride channel"/>
    <property type="match status" value="1"/>
</dbReference>
<evidence type="ECO:0000313" key="3">
    <source>
        <dbReference type="EMBL" id="KAG5642627.1"/>
    </source>
</evidence>
<evidence type="ECO:0000256" key="2">
    <source>
        <dbReference type="SAM" id="SignalP"/>
    </source>
</evidence>
<gene>
    <name evidence="3" type="ORF">DXG03_002465</name>
</gene>
<proteinExistence type="predicted"/>
<evidence type="ECO:0000256" key="1">
    <source>
        <dbReference type="ARBA" id="ARBA00023065"/>
    </source>
</evidence>
<evidence type="ECO:0000313" key="4">
    <source>
        <dbReference type="Proteomes" id="UP000775547"/>
    </source>
</evidence>
<dbReference type="InterPro" id="IPR046342">
    <property type="entry name" value="CBS_dom_sf"/>
</dbReference>
<dbReference type="PANTHER" id="PTHR45711">
    <property type="entry name" value="CHLORIDE CHANNEL PROTEIN"/>
    <property type="match status" value="1"/>
</dbReference>
<keyword evidence="2" id="KW-0732">Signal</keyword>
<dbReference type="SUPFAM" id="SSF81340">
    <property type="entry name" value="Clc chloride channel"/>
    <property type="match status" value="1"/>
</dbReference>
<name>A0A9P7G8U6_9AGAR</name>
<dbReference type="GO" id="GO:0005886">
    <property type="term" value="C:plasma membrane"/>
    <property type="evidence" value="ECO:0007669"/>
    <property type="project" value="TreeGrafter"/>
</dbReference>
<sequence>MMLTGALSHVLPIMICVMTSKWVGDAMGKDGIYAVWIAMRQYPWLPPVDYRDKGETGANIMKPLEQLVVINDEELSAKELEALLHKYTFNGFPIVRQAQLVGFATRDKIREALDTVSAEDYSDRRKKCSFSKRDSLLPDTDRIDLSRYLEEALLQLRKEVPQELVVNTFQKLLRTEPAPYPIYAFRTVDWDDNQD</sequence>
<dbReference type="GO" id="GO:0005769">
    <property type="term" value="C:early endosome"/>
    <property type="evidence" value="ECO:0007669"/>
    <property type="project" value="TreeGrafter"/>
</dbReference>
<dbReference type="AlphaFoldDB" id="A0A9P7G8U6"/>
<dbReference type="Gene3D" id="3.10.580.20">
    <property type="match status" value="1"/>
</dbReference>
<keyword evidence="1" id="KW-0813">Transport</keyword>
<dbReference type="GO" id="GO:0005794">
    <property type="term" value="C:Golgi apparatus"/>
    <property type="evidence" value="ECO:0007669"/>
    <property type="project" value="TreeGrafter"/>
</dbReference>
<dbReference type="OrthoDB" id="44789at2759"/>
<protein>
    <submittedName>
        <fullName evidence="3">Uncharacterized protein</fullName>
    </submittedName>
</protein>
<reference evidence="3" key="2">
    <citation type="submission" date="2021-10" db="EMBL/GenBank/DDBJ databases">
        <title>Phylogenomics reveals ancestral predisposition of the termite-cultivated fungus Termitomyces towards a domesticated lifestyle.</title>
        <authorList>
            <person name="Auxier B."/>
            <person name="Grum-Grzhimaylo A."/>
            <person name="Cardenas M.E."/>
            <person name="Lodge J.D."/>
            <person name="Laessoe T."/>
            <person name="Pedersen O."/>
            <person name="Smith M.E."/>
            <person name="Kuyper T.W."/>
            <person name="Franco-Molano E.A."/>
            <person name="Baroni T.J."/>
            <person name="Aanen D.K."/>
        </authorList>
    </citation>
    <scope>NUCLEOTIDE SEQUENCE</scope>
    <source>
        <strain evidence="3">AP01</strain>
        <tissue evidence="3">Mycelium</tissue>
    </source>
</reference>
<comment type="caution">
    <text evidence="3">The sequence shown here is derived from an EMBL/GenBank/DDBJ whole genome shotgun (WGS) entry which is preliminary data.</text>
</comment>
<accession>A0A9P7G8U6</accession>
<dbReference type="Proteomes" id="UP000775547">
    <property type="component" value="Unassembled WGS sequence"/>
</dbReference>
<keyword evidence="4" id="KW-1185">Reference proteome</keyword>
<feature type="signal peptide" evidence="2">
    <location>
        <begin position="1"/>
        <end position="28"/>
    </location>
</feature>
<keyword evidence="1" id="KW-0406">Ion transport</keyword>
<dbReference type="EMBL" id="JABCKV010000170">
    <property type="protein sequence ID" value="KAG5642627.1"/>
    <property type="molecule type" value="Genomic_DNA"/>
</dbReference>
<dbReference type="PANTHER" id="PTHR45711:SF6">
    <property type="entry name" value="CHLORIDE CHANNEL PROTEIN"/>
    <property type="match status" value="1"/>
</dbReference>
<organism evidence="3 4">
    <name type="scientific">Asterophora parasitica</name>
    <dbReference type="NCBI Taxonomy" id="117018"/>
    <lineage>
        <taxon>Eukaryota</taxon>
        <taxon>Fungi</taxon>
        <taxon>Dikarya</taxon>
        <taxon>Basidiomycota</taxon>
        <taxon>Agaricomycotina</taxon>
        <taxon>Agaricomycetes</taxon>
        <taxon>Agaricomycetidae</taxon>
        <taxon>Agaricales</taxon>
        <taxon>Tricholomatineae</taxon>
        <taxon>Lyophyllaceae</taxon>
        <taxon>Asterophora</taxon>
    </lineage>
</organism>
<dbReference type="SUPFAM" id="SSF54631">
    <property type="entry name" value="CBS-domain pair"/>
    <property type="match status" value="1"/>
</dbReference>
<dbReference type="GO" id="GO:0005247">
    <property type="term" value="F:voltage-gated chloride channel activity"/>
    <property type="evidence" value="ECO:0007669"/>
    <property type="project" value="TreeGrafter"/>
</dbReference>
<feature type="chain" id="PRO_5040253057" evidence="2">
    <location>
        <begin position="29"/>
        <end position="195"/>
    </location>
</feature>